<protein>
    <submittedName>
        <fullName evidence="7">YIP1 family protein</fullName>
    </submittedName>
</protein>
<dbReference type="InterPro" id="IPR006977">
    <property type="entry name" value="Yip1_dom"/>
</dbReference>
<dbReference type="AlphaFoldDB" id="A0A849L3K4"/>
<reference evidence="7 8" key="1">
    <citation type="submission" date="2020-05" db="EMBL/GenBank/DDBJ databases">
        <title>Gimesia benthica sp. nov., a novel planctomycete isolated from a deep-sea water sample of the Northwest Indian Ocean.</title>
        <authorList>
            <person name="Wang J."/>
            <person name="Ruan C."/>
            <person name="Song L."/>
            <person name="Zhu Y."/>
            <person name="Li A."/>
            <person name="Zheng X."/>
            <person name="Wang L."/>
            <person name="Lu Z."/>
            <person name="Huang Y."/>
            <person name="Du W."/>
            <person name="Zhou Y."/>
            <person name="Huang L."/>
            <person name="Dai X."/>
        </authorList>
    </citation>
    <scope>NUCLEOTIDE SEQUENCE [LARGE SCALE GENOMIC DNA]</scope>
    <source>
        <strain evidence="7 8">YYQ-30</strain>
    </source>
</reference>
<evidence type="ECO:0000256" key="2">
    <source>
        <dbReference type="ARBA" id="ARBA00022692"/>
    </source>
</evidence>
<evidence type="ECO:0000256" key="1">
    <source>
        <dbReference type="ARBA" id="ARBA00004141"/>
    </source>
</evidence>
<comment type="caution">
    <text evidence="7">The sequence shown here is derived from an EMBL/GenBank/DDBJ whole genome shotgun (WGS) entry which is preliminary data.</text>
</comment>
<evidence type="ECO:0000256" key="3">
    <source>
        <dbReference type="ARBA" id="ARBA00022989"/>
    </source>
</evidence>
<feature type="domain" description="Yip1" evidence="6">
    <location>
        <begin position="12"/>
        <end position="180"/>
    </location>
</feature>
<evidence type="ECO:0000256" key="4">
    <source>
        <dbReference type="ARBA" id="ARBA00023136"/>
    </source>
</evidence>
<dbReference type="Pfam" id="PF04893">
    <property type="entry name" value="Yip1"/>
    <property type="match status" value="1"/>
</dbReference>
<keyword evidence="8" id="KW-1185">Reference proteome</keyword>
<feature type="transmembrane region" description="Helical" evidence="5">
    <location>
        <begin position="76"/>
        <end position="96"/>
    </location>
</feature>
<feature type="transmembrane region" description="Helical" evidence="5">
    <location>
        <begin position="132"/>
        <end position="152"/>
    </location>
</feature>
<keyword evidence="2 5" id="KW-0812">Transmembrane</keyword>
<sequence>MTLPDLRQLVAESLTQPRSAARRILGVPIEPRVAVSVAALAIIAGTLMGALSRVLLPGVGNALSESLLGAPLVATALQFLFYFFTAWLVTALGRAMGGQGNLIDGLKLIAWLQVVMAVIQAVQIVVALILPFIAGLIGMASLIWFFWALAAFTAELHGFRRTSLVLVMIFISLFGLAMVLGIVLALLGVQLPETI</sequence>
<dbReference type="Proteomes" id="UP000572377">
    <property type="component" value="Unassembled WGS sequence"/>
</dbReference>
<dbReference type="EMBL" id="JABFBC010000001">
    <property type="protein sequence ID" value="NNU80741.1"/>
    <property type="molecule type" value="Genomic_DNA"/>
</dbReference>
<proteinExistence type="predicted"/>
<dbReference type="RefSeq" id="WP_171324776.1">
    <property type="nucleotide sequence ID" value="NZ_JABFBC010000001.1"/>
</dbReference>
<evidence type="ECO:0000256" key="5">
    <source>
        <dbReference type="SAM" id="Phobius"/>
    </source>
</evidence>
<name>A0A849L3K4_9RHOB</name>
<evidence type="ECO:0000259" key="6">
    <source>
        <dbReference type="Pfam" id="PF04893"/>
    </source>
</evidence>
<dbReference type="GO" id="GO:0016020">
    <property type="term" value="C:membrane"/>
    <property type="evidence" value="ECO:0007669"/>
    <property type="project" value="UniProtKB-SubCell"/>
</dbReference>
<gene>
    <name evidence="7" type="ORF">HMH01_09860</name>
</gene>
<feature type="transmembrane region" description="Helical" evidence="5">
    <location>
        <begin position="33"/>
        <end position="56"/>
    </location>
</feature>
<organism evidence="7 8">
    <name type="scientific">Halovulum dunhuangense</name>
    <dbReference type="NCBI Taxonomy" id="1505036"/>
    <lineage>
        <taxon>Bacteria</taxon>
        <taxon>Pseudomonadati</taxon>
        <taxon>Pseudomonadota</taxon>
        <taxon>Alphaproteobacteria</taxon>
        <taxon>Rhodobacterales</taxon>
        <taxon>Paracoccaceae</taxon>
        <taxon>Halovulum</taxon>
    </lineage>
</organism>
<evidence type="ECO:0000313" key="8">
    <source>
        <dbReference type="Proteomes" id="UP000572377"/>
    </source>
</evidence>
<keyword evidence="3 5" id="KW-1133">Transmembrane helix</keyword>
<comment type="subcellular location">
    <subcellularLocation>
        <location evidence="1">Membrane</location>
        <topology evidence="1">Multi-pass membrane protein</topology>
    </subcellularLocation>
</comment>
<feature type="transmembrane region" description="Helical" evidence="5">
    <location>
        <begin position="108"/>
        <end position="126"/>
    </location>
</feature>
<keyword evidence="4 5" id="KW-0472">Membrane</keyword>
<accession>A0A849L3K4</accession>
<evidence type="ECO:0000313" key="7">
    <source>
        <dbReference type="EMBL" id="NNU80741.1"/>
    </source>
</evidence>
<feature type="transmembrane region" description="Helical" evidence="5">
    <location>
        <begin position="164"/>
        <end position="189"/>
    </location>
</feature>